<dbReference type="KEGG" id="fax:FUAX_19680"/>
<keyword evidence="1" id="KW-0732">Signal</keyword>
<sequence length="371" mass="41604">MKILKRIVWVSFALLIGAVFACTPRQQKQAGNTELIADSDSVRLSFAFIGCNRIAYSDRKKSNASKANVPALKRIFRELTAMEKKPDLLFFMGDLVLGEKDTTALNTQLSAWVAQYEDAEFSGIAKSGIEMVAIPGNHEMLFYDEATHNEFPLKGATEDWLKHMSPYMPKDRNRVPFDSVINGATFSFVRDSIAFVVMNTDTYNAPAPGEKFGKEGQVPEDWVNAEVRRLASSPAVKRVFTMGHRPYYVDGAYDTLHSGFPDGPKVWPTMVEQRVTALLTAHQHKYQRWQPEGNGTYEIIAGQGGTYSGKDTPRFYGYSLIRVYNSGRAELITKGWDLPDPTWGAAPDNPTTIRDSVTLTWSKNKYPFSNL</sequence>
<feature type="signal peptide" evidence="1">
    <location>
        <begin position="1"/>
        <end position="21"/>
    </location>
</feature>
<accession>A0AAU9D9F2</accession>
<dbReference type="Gene3D" id="3.60.21.10">
    <property type="match status" value="1"/>
</dbReference>
<reference evidence="3 4" key="1">
    <citation type="submission" date="2021-12" db="EMBL/GenBank/DDBJ databases">
        <title>Genome sequencing of bacteria with rrn-lacking chromosome and rrn-plasmid.</title>
        <authorList>
            <person name="Anda M."/>
            <person name="Iwasaki W."/>
        </authorList>
    </citation>
    <scope>NUCLEOTIDE SEQUENCE [LARGE SCALE GENOMIC DNA]</scope>
    <source>
        <strain evidence="3 4">DSM 100852</strain>
    </source>
</reference>
<dbReference type="Pfam" id="PF00149">
    <property type="entry name" value="Metallophos"/>
    <property type="match status" value="1"/>
</dbReference>
<dbReference type="Proteomes" id="UP001348817">
    <property type="component" value="Chromosome"/>
</dbReference>
<dbReference type="GO" id="GO:0016787">
    <property type="term" value="F:hydrolase activity"/>
    <property type="evidence" value="ECO:0007669"/>
    <property type="project" value="InterPro"/>
</dbReference>
<dbReference type="AlphaFoldDB" id="A0AAU9D9F2"/>
<feature type="chain" id="PRO_5043986773" description="Calcineurin-like phosphoesterase domain-containing protein" evidence="1">
    <location>
        <begin position="22"/>
        <end position="371"/>
    </location>
</feature>
<evidence type="ECO:0000256" key="1">
    <source>
        <dbReference type="SAM" id="SignalP"/>
    </source>
</evidence>
<dbReference type="SUPFAM" id="SSF56300">
    <property type="entry name" value="Metallo-dependent phosphatases"/>
    <property type="match status" value="1"/>
</dbReference>
<dbReference type="EMBL" id="AP025314">
    <property type="protein sequence ID" value="BDD09536.1"/>
    <property type="molecule type" value="Genomic_DNA"/>
</dbReference>
<dbReference type="PROSITE" id="PS51257">
    <property type="entry name" value="PROKAR_LIPOPROTEIN"/>
    <property type="match status" value="1"/>
</dbReference>
<dbReference type="InterPro" id="IPR004843">
    <property type="entry name" value="Calcineurin-like_PHP"/>
</dbReference>
<organism evidence="3 4">
    <name type="scientific">Fulvitalea axinellae</name>
    <dbReference type="NCBI Taxonomy" id="1182444"/>
    <lineage>
        <taxon>Bacteria</taxon>
        <taxon>Pseudomonadati</taxon>
        <taxon>Bacteroidota</taxon>
        <taxon>Cytophagia</taxon>
        <taxon>Cytophagales</taxon>
        <taxon>Persicobacteraceae</taxon>
        <taxon>Fulvitalea</taxon>
    </lineage>
</organism>
<keyword evidence="4" id="KW-1185">Reference proteome</keyword>
<protein>
    <recommendedName>
        <fullName evidence="2">Calcineurin-like phosphoesterase domain-containing protein</fullName>
    </recommendedName>
</protein>
<gene>
    <name evidence="3" type="ORF">FUAX_19680</name>
</gene>
<dbReference type="RefSeq" id="WP_338391133.1">
    <property type="nucleotide sequence ID" value="NZ_AP025314.1"/>
</dbReference>
<evidence type="ECO:0000313" key="3">
    <source>
        <dbReference type="EMBL" id="BDD09536.1"/>
    </source>
</evidence>
<feature type="domain" description="Calcineurin-like phosphoesterase" evidence="2">
    <location>
        <begin position="68"/>
        <end position="286"/>
    </location>
</feature>
<evidence type="ECO:0000259" key="2">
    <source>
        <dbReference type="Pfam" id="PF00149"/>
    </source>
</evidence>
<proteinExistence type="predicted"/>
<evidence type="ECO:0000313" key="4">
    <source>
        <dbReference type="Proteomes" id="UP001348817"/>
    </source>
</evidence>
<name>A0AAU9D9F2_9BACT</name>
<dbReference type="InterPro" id="IPR029052">
    <property type="entry name" value="Metallo-depent_PP-like"/>
</dbReference>